<dbReference type="GO" id="GO:0006310">
    <property type="term" value="P:DNA recombination"/>
    <property type="evidence" value="ECO:0007669"/>
    <property type="project" value="InterPro"/>
</dbReference>
<dbReference type="InterPro" id="IPR027417">
    <property type="entry name" value="P-loop_NTPase"/>
</dbReference>
<evidence type="ECO:0000256" key="1">
    <source>
        <dbReference type="ARBA" id="ARBA00003618"/>
    </source>
</evidence>
<keyword evidence="6" id="KW-0067">ATP-binding</keyword>
<comment type="similarity">
    <text evidence="2">Belongs to the RecN family.</text>
</comment>
<evidence type="ECO:0000256" key="6">
    <source>
        <dbReference type="ARBA" id="ARBA00022840"/>
    </source>
</evidence>
<keyword evidence="7" id="KW-0234">DNA repair</keyword>
<dbReference type="GO" id="GO:0009432">
    <property type="term" value="P:SOS response"/>
    <property type="evidence" value="ECO:0007669"/>
    <property type="project" value="TreeGrafter"/>
</dbReference>
<dbReference type="SUPFAM" id="SSF52540">
    <property type="entry name" value="P-loop containing nucleoside triphosphate hydrolases"/>
    <property type="match status" value="1"/>
</dbReference>
<keyword evidence="9" id="KW-0175">Coiled coil</keyword>
<dbReference type="AlphaFoldDB" id="A0A644WXU9"/>
<dbReference type="InterPro" id="IPR003395">
    <property type="entry name" value="RecF/RecN/SMC_N"/>
</dbReference>
<feature type="coiled-coil region" evidence="9">
    <location>
        <begin position="155"/>
        <end position="182"/>
    </location>
</feature>
<dbReference type="EMBL" id="VSSQ01001449">
    <property type="protein sequence ID" value="MPM08441.1"/>
    <property type="molecule type" value="Genomic_DNA"/>
</dbReference>
<reference evidence="11" key="1">
    <citation type="submission" date="2019-08" db="EMBL/GenBank/DDBJ databases">
        <authorList>
            <person name="Kucharzyk K."/>
            <person name="Murdoch R.W."/>
            <person name="Higgins S."/>
            <person name="Loffler F."/>
        </authorList>
    </citation>
    <scope>NUCLEOTIDE SEQUENCE</scope>
</reference>
<evidence type="ECO:0000256" key="5">
    <source>
        <dbReference type="ARBA" id="ARBA00022763"/>
    </source>
</evidence>
<organism evidence="11">
    <name type="scientific">bioreactor metagenome</name>
    <dbReference type="NCBI Taxonomy" id="1076179"/>
    <lineage>
        <taxon>unclassified sequences</taxon>
        <taxon>metagenomes</taxon>
        <taxon>ecological metagenomes</taxon>
    </lineage>
</organism>
<protein>
    <recommendedName>
        <fullName evidence="3">DNA repair protein RecN</fullName>
    </recommendedName>
    <alternativeName>
        <fullName evidence="8">Recombination protein N</fullName>
    </alternativeName>
</protein>
<evidence type="ECO:0000259" key="10">
    <source>
        <dbReference type="Pfam" id="PF02463"/>
    </source>
</evidence>
<dbReference type="NCBIfam" id="TIGR00634">
    <property type="entry name" value="recN"/>
    <property type="match status" value="1"/>
</dbReference>
<evidence type="ECO:0000256" key="3">
    <source>
        <dbReference type="ARBA" id="ARBA00021315"/>
    </source>
</evidence>
<dbReference type="CDD" id="cd03241">
    <property type="entry name" value="ABC_RecN"/>
    <property type="match status" value="2"/>
</dbReference>
<accession>A0A644WXU9</accession>
<dbReference type="InterPro" id="IPR004604">
    <property type="entry name" value="DNA_recomb/repair_RecN"/>
</dbReference>
<dbReference type="FunFam" id="3.40.50.300:FF:000319">
    <property type="entry name" value="DNA repair protein RecN"/>
    <property type="match status" value="1"/>
</dbReference>
<keyword evidence="5" id="KW-0227">DNA damage</keyword>
<keyword evidence="4" id="KW-0547">Nucleotide-binding</keyword>
<dbReference type="Gene3D" id="3.40.50.300">
    <property type="entry name" value="P-loop containing nucleotide triphosphate hydrolases"/>
    <property type="match status" value="2"/>
</dbReference>
<evidence type="ECO:0000256" key="7">
    <source>
        <dbReference type="ARBA" id="ARBA00023204"/>
    </source>
</evidence>
<dbReference type="PANTHER" id="PTHR11059">
    <property type="entry name" value="DNA REPAIR PROTEIN RECN"/>
    <property type="match status" value="1"/>
</dbReference>
<evidence type="ECO:0000256" key="2">
    <source>
        <dbReference type="ARBA" id="ARBA00009441"/>
    </source>
</evidence>
<comment type="caution">
    <text evidence="11">The sequence shown here is derived from an EMBL/GenBank/DDBJ whole genome shotgun (WGS) entry which is preliminary data.</text>
</comment>
<gene>
    <name evidence="11" type="primary">recN_21</name>
    <name evidence="11" type="ORF">SDC9_54753</name>
</gene>
<comment type="function">
    <text evidence="1">May be involved in recombinational repair of damaged DNA.</text>
</comment>
<name>A0A644WXU9_9ZZZZ</name>
<evidence type="ECO:0000256" key="8">
    <source>
        <dbReference type="ARBA" id="ARBA00033408"/>
    </source>
</evidence>
<dbReference type="PIRSF" id="PIRSF003128">
    <property type="entry name" value="RecN"/>
    <property type="match status" value="1"/>
</dbReference>
<dbReference type="Pfam" id="PF02463">
    <property type="entry name" value="SMC_N"/>
    <property type="match status" value="1"/>
</dbReference>
<evidence type="ECO:0000256" key="4">
    <source>
        <dbReference type="ARBA" id="ARBA00022741"/>
    </source>
</evidence>
<proteinExistence type="inferred from homology"/>
<dbReference type="GO" id="GO:0043590">
    <property type="term" value="C:bacterial nucleoid"/>
    <property type="evidence" value="ECO:0007669"/>
    <property type="project" value="TreeGrafter"/>
</dbReference>
<feature type="coiled-coil region" evidence="9">
    <location>
        <begin position="334"/>
        <end position="375"/>
    </location>
</feature>
<evidence type="ECO:0000313" key="11">
    <source>
        <dbReference type="EMBL" id="MPM08441.1"/>
    </source>
</evidence>
<dbReference type="FunFam" id="3.40.50.300:FF:000356">
    <property type="entry name" value="DNA repair protein RecN"/>
    <property type="match status" value="1"/>
</dbReference>
<sequence length="568" mass="62788">MLKQLSINNVALIDRQLIEFFNGFSVMTGETGAGKSIIIEALNFVLGERASRELVKSGEQKASVEALFVLRSDDPVYEVLSEQGIDCEEGELTIYREFTLAGKNVCRANGTMISAGVLKEIGDALVDIHGQHAHQSLLNPKKHIVLLDRFAGKDALEQKARVAEAYQKANEARRQLNAAQFNEQERARRCDLLEYQINEIDGAKLEIGEEERLEEQRGLLQNAQAVMEGLEGAGTALSGDGSESSGALDALSVCLRLLDGISRFRGEYAQLAEKLHALYYDLEDAAYTLRDYRNDFSFEPGMLDEIESRLDLISSLKRKYGKDIAEILTFREKSAKELELISTAEERREQLQQEYDTAKRAYDALAEELSELRKQAAIRLRDRILPELNDLGMPHAAFEAAFERLNGELPGANGIDGVEFLLSTNRGEPVKPLAKVASGGELSRIMLSFKSVLADLDGIPTMVFDEIDSGISGQMGTAVAVKMRQIASNRQVLCITHLPQIAAYANWQYIVYKEESGEKTRSNARLLGETERAAEIARVMSGNASDPVALEHASRLIEAANASVRRNG</sequence>
<feature type="domain" description="RecF/RecN/SMC N-terminal" evidence="10">
    <location>
        <begin position="1"/>
        <end position="519"/>
    </location>
</feature>
<dbReference type="PANTHER" id="PTHR11059:SF0">
    <property type="entry name" value="DNA REPAIR PROTEIN RECN"/>
    <property type="match status" value="1"/>
</dbReference>
<dbReference type="GO" id="GO:0005524">
    <property type="term" value="F:ATP binding"/>
    <property type="evidence" value="ECO:0007669"/>
    <property type="project" value="UniProtKB-KW"/>
</dbReference>
<dbReference type="GO" id="GO:0006281">
    <property type="term" value="P:DNA repair"/>
    <property type="evidence" value="ECO:0007669"/>
    <property type="project" value="UniProtKB-KW"/>
</dbReference>
<evidence type="ECO:0000256" key="9">
    <source>
        <dbReference type="SAM" id="Coils"/>
    </source>
</evidence>